<evidence type="ECO:0000256" key="2">
    <source>
        <dbReference type="ARBA" id="ARBA00007375"/>
    </source>
</evidence>
<dbReference type="InterPro" id="IPR012506">
    <property type="entry name" value="TMEM86B-like"/>
</dbReference>
<proteinExistence type="inferred from homology"/>
<sequence length="199" mass="22428">MHFQEMRQFTKPLLLISLILFFGIKGSHLPKKIYSYTLLALCFSLLGDILLLYDHLATLYFILGLMAFLLAHISYALVFFTQGKKLFKKELRLVSGLLFAYGTTLYLILQENLGALKIPVIIYILGILTLSITAYSRKDQVNFPSFKLVFIGSLFFIASDSILAINKFLFVIPLSHLLVMGTYAAAQYLIVKGLLASND</sequence>
<dbReference type="Proteomes" id="UP000618952">
    <property type="component" value="Unassembled WGS sequence"/>
</dbReference>
<evidence type="ECO:0000256" key="3">
    <source>
        <dbReference type="ARBA" id="ARBA00022692"/>
    </source>
</evidence>
<feature type="transmembrane region" description="Helical" evidence="6">
    <location>
        <begin position="171"/>
        <end position="191"/>
    </location>
</feature>
<gene>
    <name evidence="7" type="ORF">H4O18_10535</name>
</gene>
<keyword evidence="3 6" id="KW-0812">Transmembrane</keyword>
<evidence type="ECO:0000313" key="7">
    <source>
        <dbReference type="EMBL" id="MBC8768430.1"/>
    </source>
</evidence>
<evidence type="ECO:0000256" key="6">
    <source>
        <dbReference type="SAM" id="Phobius"/>
    </source>
</evidence>
<dbReference type="PANTHER" id="PTHR31885">
    <property type="entry name" value="GH04784P"/>
    <property type="match status" value="1"/>
</dbReference>
<keyword evidence="5 6" id="KW-0472">Membrane</keyword>
<protein>
    <submittedName>
        <fullName evidence="7">Lysoplasmalogenase</fullName>
    </submittedName>
</protein>
<comment type="similarity">
    <text evidence="2">Belongs to the TMEM86 family.</text>
</comment>
<evidence type="ECO:0000256" key="1">
    <source>
        <dbReference type="ARBA" id="ARBA00004141"/>
    </source>
</evidence>
<comment type="caution">
    <text evidence="7">The sequence shown here is derived from an EMBL/GenBank/DDBJ whole genome shotgun (WGS) entry which is preliminary data.</text>
</comment>
<evidence type="ECO:0000256" key="5">
    <source>
        <dbReference type="ARBA" id="ARBA00023136"/>
    </source>
</evidence>
<accession>A0ABR7QMK9</accession>
<dbReference type="Pfam" id="PF07947">
    <property type="entry name" value="YhhN"/>
    <property type="match status" value="1"/>
</dbReference>
<dbReference type="PANTHER" id="PTHR31885:SF6">
    <property type="entry name" value="GH04784P"/>
    <property type="match status" value="1"/>
</dbReference>
<name>A0ABR7QMK9_9FLAO</name>
<evidence type="ECO:0000256" key="4">
    <source>
        <dbReference type="ARBA" id="ARBA00022989"/>
    </source>
</evidence>
<organism evidence="7 8">
    <name type="scientific">Arenibacter arenosicollis</name>
    <dbReference type="NCBI Taxonomy" id="2762274"/>
    <lineage>
        <taxon>Bacteria</taxon>
        <taxon>Pseudomonadati</taxon>
        <taxon>Bacteroidota</taxon>
        <taxon>Flavobacteriia</taxon>
        <taxon>Flavobacteriales</taxon>
        <taxon>Flavobacteriaceae</taxon>
        <taxon>Arenibacter</taxon>
    </lineage>
</organism>
<keyword evidence="4 6" id="KW-1133">Transmembrane helix</keyword>
<dbReference type="EMBL" id="JACLHY010000009">
    <property type="protein sequence ID" value="MBC8768430.1"/>
    <property type="molecule type" value="Genomic_DNA"/>
</dbReference>
<evidence type="ECO:0000313" key="8">
    <source>
        <dbReference type="Proteomes" id="UP000618952"/>
    </source>
</evidence>
<feature type="transmembrane region" description="Helical" evidence="6">
    <location>
        <begin position="59"/>
        <end position="79"/>
    </location>
</feature>
<reference evidence="7 8" key="1">
    <citation type="submission" date="2020-08" db="EMBL/GenBank/DDBJ databases">
        <title>Arenibacter gaetbuli sp. nov., isolated from a sand dune.</title>
        <authorList>
            <person name="Park S."/>
            <person name="Yoon J.-H."/>
        </authorList>
    </citation>
    <scope>NUCLEOTIDE SEQUENCE [LARGE SCALE GENOMIC DNA]</scope>
    <source>
        <strain evidence="7 8">BSSL-BM3</strain>
    </source>
</reference>
<feature type="transmembrane region" description="Helical" evidence="6">
    <location>
        <begin position="115"/>
        <end position="136"/>
    </location>
</feature>
<feature type="transmembrane region" description="Helical" evidence="6">
    <location>
        <begin position="33"/>
        <end position="53"/>
    </location>
</feature>
<keyword evidence="8" id="KW-1185">Reference proteome</keyword>
<comment type="subcellular location">
    <subcellularLocation>
        <location evidence="1">Membrane</location>
        <topology evidence="1">Multi-pass membrane protein</topology>
    </subcellularLocation>
</comment>
<feature type="transmembrane region" description="Helical" evidence="6">
    <location>
        <begin position="91"/>
        <end position="109"/>
    </location>
</feature>
<feature type="transmembrane region" description="Helical" evidence="6">
    <location>
        <begin position="148"/>
        <end position="165"/>
    </location>
</feature>